<feature type="domain" description="HTH iclR-type" evidence="4">
    <location>
        <begin position="14"/>
        <end position="75"/>
    </location>
</feature>
<dbReference type="InterPro" id="IPR036388">
    <property type="entry name" value="WH-like_DNA-bd_sf"/>
</dbReference>
<dbReference type="Pfam" id="PF01614">
    <property type="entry name" value="IclR_C"/>
    <property type="match status" value="1"/>
</dbReference>
<evidence type="ECO:0000313" key="6">
    <source>
        <dbReference type="EMBL" id="SDO18998.1"/>
    </source>
</evidence>
<dbReference type="SUPFAM" id="SSF46785">
    <property type="entry name" value="Winged helix' DNA-binding domain"/>
    <property type="match status" value="1"/>
</dbReference>
<reference evidence="6 7" key="1">
    <citation type="submission" date="2016-10" db="EMBL/GenBank/DDBJ databases">
        <authorList>
            <person name="de Groot N.N."/>
        </authorList>
    </citation>
    <scope>NUCLEOTIDE SEQUENCE [LARGE SCALE GENOMIC DNA]</scope>
    <source>
        <strain evidence="7">L7-484,KACC 16230,DSM 25025</strain>
    </source>
</reference>
<protein>
    <submittedName>
        <fullName evidence="6">Transcriptional regulator, IclR family</fullName>
    </submittedName>
</protein>
<dbReference type="InterPro" id="IPR005471">
    <property type="entry name" value="Tscrpt_reg_IclR_N"/>
</dbReference>
<dbReference type="STRING" id="1166073.SAMN05192530_104116"/>
<dbReference type="Gene3D" id="3.30.450.40">
    <property type="match status" value="1"/>
</dbReference>
<keyword evidence="3" id="KW-0804">Transcription</keyword>
<accession>A0A1H0HII7</accession>
<dbReference type="GO" id="GO:0003677">
    <property type="term" value="F:DNA binding"/>
    <property type="evidence" value="ECO:0007669"/>
    <property type="project" value="UniProtKB-KW"/>
</dbReference>
<dbReference type="InterPro" id="IPR050707">
    <property type="entry name" value="HTH_MetabolicPath_Reg"/>
</dbReference>
<keyword evidence="7" id="KW-1185">Reference proteome</keyword>
<gene>
    <name evidence="6" type="ORF">SAMN05192530_104116</name>
</gene>
<dbReference type="Pfam" id="PF09339">
    <property type="entry name" value="HTH_IclR"/>
    <property type="match status" value="1"/>
</dbReference>
<feature type="domain" description="IclR-ED" evidence="5">
    <location>
        <begin position="76"/>
        <end position="260"/>
    </location>
</feature>
<evidence type="ECO:0000259" key="5">
    <source>
        <dbReference type="PROSITE" id="PS51078"/>
    </source>
</evidence>
<dbReference type="SMART" id="SM00346">
    <property type="entry name" value="HTH_ICLR"/>
    <property type="match status" value="1"/>
</dbReference>
<dbReference type="InterPro" id="IPR014757">
    <property type="entry name" value="Tscrpt_reg_IclR_C"/>
</dbReference>
<name>A0A1H0HII7_9HYPH</name>
<dbReference type="InterPro" id="IPR029016">
    <property type="entry name" value="GAF-like_dom_sf"/>
</dbReference>
<dbReference type="GO" id="GO:0045892">
    <property type="term" value="P:negative regulation of DNA-templated transcription"/>
    <property type="evidence" value="ECO:0007669"/>
    <property type="project" value="TreeGrafter"/>
</dbReference>
<evidence type="ECO:0000256" key="3">
    <source>
        <dbReference type="ARBA" id="ARBA00023163"/>
    </source>
</evidence>
<dbReference type="PANTHER" id="PTHR30136:SF24">
    <property type="entry name" value="HTH-TYPE TRANSCRIPTIONAL REPRESSOR ALLR"/>
    <property type="match status" value="1"/>
</dbReference>
<dbReference type="OrthoDB" id="6057486at2"/>
<dbReference type="RefSeq" id="WP_090672876.1">
    <property type="nucleotide sequence ID" value="NZ_FNIT01000004.1"/>
</dbReference>
<evidence type="ECO:0000256" key="2">
    <source>
        <dbReference type="ARBA" id="ARBA00023125"/>
    </source>
</evidence>
<evidence type="ECO:0000256" key="1">
    <source>
        <dbReference type="ARBA" id="ARBA00023015"/>
    </source>
</evidence>
<evidence type="ECO:0000259" key="4">
    <source>
        <dbReference type="PROSITE" id="PS51077"/>
    </source>
</evidence>
<dbReference type="EMBL" id="FNIT01000004">
    <property type="protein sequence ID" value="SDO18998.1"/>
    <property type="molecule type" value="Genomic_DNA"/>
</dbReference>
<dbReference type="GO" id="GO:0003700">
    <property type="term" value="F:DNA-binding transcription factor activity"/>
    <property type="evidence" value="ECO:0007669"/>
    <property type="project" value="TreeGrafter"/>
</dbReference>
<dbReference type="PANTHER" id="PTHR30136">
    <property type="entry name" value="HELIX-TURN-HELIX TRANSCRIPTIONAL REGULATOR, ICLR FAMILY"/>
    <property type="match status" value="1"/>
</dbReference>
<dbReference type="AlphaFoldDB" id="A0A1H0HII7"/>
<sequence length="267" mass="28769">MDIPEEAGASRHTIPAIDRMMELLAALEQRAEGLSISDLTARLGLPRTSVYRILNTLQRHDMVRRNEAGSYLLGRRLLTLAAHVASQASEIDLQAASQPHLDRLAAELGEGVKLSVLDGEGVLVLATAQGRREYALTVAPGQRMPIHAGAASKMLLAHLEPDELERWLARPLVAFTPRTLTDPRRLKAELARIRRLGWAQDKGENAPSIQAFAAPVHGPDGAMVAALSIPFLAGTEAARMEAIRMAAIEAAAAVSRTLKDPRTGRAA</sequence>
<proteinExistence type="predicted"/>
<organism evidence="6 7">
    <name type="scientific">Aureimonas jatrophae</name>
    <dbReference type="NCBI Taxonomy" id="1166073"/>
    <lineage>
        <taxon>Bacteria</taxon>
        <taxon>Pseudomonadati</taxon>
        <taxon>Pseudomonadota</taxon>
        <taxon>Alphaproteobacteria</taxon>
        <taxon>Hyphomicrobiales</taxon>
        <taxon>Aurantimonadaceae</taxon>
        <taxon>Aureimonas</taxon>
    </lineage>
</organism>
<dbReference type="PROSITE" id="PS51077">
    <property type="entry name" value="HTH_ICLR"/>
    <property type="match status" value="1"/>
</dbReference>
<keyword evidence="2" id="KW-0238">DNA-binding</keyword>
<dbReference type="SUPFAM" id="SSF55781">
    <property type="entry name" value="GAF domain-like"/>
    <property type="match status" value="1"/>
</dbReference>
<dbReference type="Gene3D" id="1.10.10.10">
    <property type="entry name" value="Winged helix-like DNA-binding domain superfamily/Winged helix DNA-binding domain"/>
    <property type="match status" value="1"/>
</dbReference>
<dbReference type="Proteomes" id="UP000198793">
    <property type="component" value="Unassembled WGS sequence"/>
</dbReference>
<dbReference type="InterPro" id="IPR036390">
    <property type="entry name" value="WH_DNA-bd_sf"/>
</dbReference>
<dbReference type="PROSITE" id="PS51078">
    <property type="entry name" value="ICLR_ED"/>
    <property type="match status" value="1"/>
</dbReference>
<keyword evidence="1" id="KW-0805">Transcription regulation</keyword>
<evidence type="ECO:0000313" key="7">
    <source>
        <dbReference type="Proteomes" id="UP000198793"/>
    </source>
</evidence>